<dbReference type="InterPro" id="IPR051328">
    <property type="entry name" value="T7SS_ABC-Transporter"/>
</dbReference>
<evidence type="ECO:0000256" key="12">
    <source>
        <dbReference type="SAM" id="Phobius"/>
    </source>
</evidence>
<sequence>MKKMNMKWLLFLVLILALSSGLSYLALNHVTTTKNADNAQNMTIALVNEDEGAVFNNERLVFGDAFVRSLDTKDDYDWYVVSRGVAESGLERQLYDMMIIIPNDFSEKALSIDSDNPERVTLKYKINASDNDEVKAQAEKTASQILNDFNRRIIDVYFASIIGNLQDAQDNIASIVEKQGIYTDTYNMSINNPLANYTNQFETVKDFSEQSKNSFGNFEIILESFQDRLAEGADSNQHYLTNINNMATLKEANNLLFIQYLQSLTSFDAALHDRDTQQQLDQLQLANSNIFYQFKLHGDETATIVTDAAVLQNYFDHANELVRNVETNLVGTLESDMEARVAEQLSAIFADAFSSERINLNSLLESPDKNVHRIIQKQINQLPSLNANDIDGSGLSEQTVTELKNVIAVTRKYNREFSYSPAEPDKSGLLSSQIKEIKERLADTGVTMTNSVILPENKRAGQTFQLSIPDEYELQGLWLTLPGAGEADYTQIYRNNQEINLPANGEGVFTVKLNLRLKNVNRSMDVFQPATWSWSMEQKDITDVDHPENISPLTSAAPAPENDVAEAEKESPVEEQEASKEEELEIQTNAENVEVTTASEEEDAPGNDEEDNGGGNNDDNNDETPEPIVERVTVINNYIHHQVMSPLLDDGTQRLINAADNTVSEYQRMLALYEMYFGLNMEHPQLQERLAEKTLAELATDSSLYYLFNVKELDDLLTNYVVSRVTAGVTKEIRQPLRNFYEDVAAYRQQADAAERKTDEMAEKINVTMEQAAVMNSNLADLLEDVADWREKSMSLVNEQHDIQSAGNEEQAVMMALEGDFQPLLMISEQLADQARNNMADAESVYQTFDLIDDQANSIQESGVGLVAEAEELSTNMTNKLLEDEKFVENFAGVLANSRIGERDNENLYDFLSNPVETVNEGTIVSGDTFTPYFVVLISFVVALFTAYVISTSHQKRLDKDAFDTEKTFIAVNAPIAAITAGIGLIEGLITGLLSGYYLQMHGAELIGWTTLVTLTVAATLMLATYLLRQLKMAGMFLLLVIFSLYLFLTRALGPVSGAMGKLRAYSPLQHVENLFAGAINGTANYQAAIFILVGISIVVGMANLLVFTRSPGNEGIDDESTAKTH</sequence>
<evidence type="ECO:0000256" key="3">
    <source>
        <dbReference type="ARBA" id="ARBA00020819"/>
    </source>
</evidence>
<evidence type="ECO:0000313" key="13">
    <source>
        <dbReference type="EMBL" id="SDZ50437.1"/>
    </source>
</evidence>
<evidence type="ECO:0000256" key="8">
    <source>
        <dbReference type="ARBA" id="ARBA00023136"/>
    </source>
</evidence>
<dbReference type="GO" id="GO:0005886">
    <property type="term" value="C:plasma membrane"/>
    <property type="evidence" value="ECO:0007669"/>
    <property type="project" value="UniProtKB-SubCell"/>
</dbReference>
<name>A0A1H3TKB5_9BACI</name>
<evidence type="ECO:0000256" key="10">
    <source>
        <dbReference type="SAM" id="Coils"/>
    </source>
</evidence>
<evidence type="ECO:0000256" key="5">
    <source>
        <dbReference type="ARBA" id="ARBA00022692"/>
    </source>
</evidence>
<feature type="coiled-coil region" evidence="10">
    <location>
        <begin position="737"/>
        <end position="792"/>
    </location>
</feature>
<proteinExistence type="inferred from homology"/>
<dbReference type="PANTHER" id="PTHR43077">
    <property type="entry name" value="TRANSPORT PERMEASE YVFS-RELATED"/>
    <property type="match status" value="1"/>
</dbReference>
<keyword evidence="8 12" id="KW-0472">Membrane</keyword>
<feature type="transmembrane region" description="Helical" evidence="12">
    <location>
        <begin position="930"/>
        <end position="950"/>
    </location>
</feature>
<dbReference type="PANTHER" id="PTHR43077:SF10">
    <property type="entry name" value="TRANSPORT PERMEASE PROTEIN"/>
    <property type="match status" value="1"/>
</dbReference>
<evidence type="ECO:0000256" key="2">
    <source>
        <dbReference type="ARBA" id="ARBA00008338"/>
    </source>
</evidence>
<evidence type="ECO:0000256" key="11">
    <source>
        <dbReference type="SAM" id="MobiDB-lite"/>
    </source>
</evidence>
<keyword evidence="10" id="KW-0175">Coiled coil</keyword>
<feature type="compositionally biased region" description="Basic and acidic residues" evidence="11">
    <location>
        <begin position="566"/>
        <end position="581"/>
    </location>
</feature>
<keyword evidence="4" id="KW-1003">Cell membrane</keyword>
<feature type="transmembrane region" description="Helical" evidence="12">
    <location>
        <begin position="1006"/>
        <end position="1028"/>
    </location>
</feature>
<comment type="subcellular location">
    <subcellularLocation>
        <location evidence="1">Cell membrane</location>
        <topology evidence="1">Multi-pass membrane protein</topology>
    </subcellularLocation>
</comment>
<dbReference type="AlphaFoldDB" id="A0A1H3TKB5"/>
<dbReference type="InterPro" id="IPR023838">
    <property type="entry name" value="T7SS_EsaA"/>
</dbReference>
<gene>
    <name evidence="13" type="ORF">SAMN05421736_11515</name>
</gene>
<keyword evidence="7" id="KW-0843">Virulence</keyword>
<keyword evidence="6 12" id="KW-1133">Transmembrane helix</keyword>
<feature type="transmembrane region" description="Helical" evidence="12">
    <location>
        <begin position="1086"/>
        <end position="1107"/>
    </location>
</feature>
<feature type="compositionally biased region" description="Acidic residues" evidence="11">
    <location>
        <begin position="599"/>
        <end position="612"/>
    </location>
</feature>
<dbReference type="OrthoDB" id="4974788at2"/>
<evidence type="ECO:0000256" key="9">
    <source>
        <dbReference type="ARBA" id="ARBA00046722"/>
    </source>
</evidence>
<dbReference type="NCBIfam" id="TIGR03929">
    <property type="entry name" value="T7_esaA_Nterm"/>
    <property type="match status" value="1"/>
</dbReference>
<accession>A0A1H3TKB5</accession>
<dbReference type="Gene3D" id="3.40.1710.10">
    <property type="entry name" value="abc type-2 transporter like domain"/>
    <property type="match status" value="1"/>
</dbReference>
<dbReference type="STRING" id="1503961.SAMN05421736_11515"/>
<keyword evidence="14" id="KW-1185">Reference proteome</keyword>
<organism evidence="13 14">
    <name type="scientific">Evansella caseinilytica</name>
    <dbReference type="NCBI Taxonomy" id="1503961"/>
    <lineage>
        <taxon>Bacteria</taxon>
        <taxon>Bacillati</taxon>
        <taxon>Bacillota</taxon>
        <taxon>Bacilli</taxon>
        <taxon>Bacillales</taxon>
        <taxon>Bacillaceae</taxon>
        <taxon>Evansella</taxon>
    </lineage>
</organism>
<evidence type="ECO:0000313" key="14">
    <source>
        <dbReference type="Proteomes" id="UP000198935"/>
    </source>
</evidence>
<comment type="subunit">
    <text evidence="9">Homodimer. Interacts with EssB.</text>
</comment>
<protein>
    <recommendedName>
        <fullName evidence="3">Type VII secretion system accessory factor EsaA</fullName>
    </recommendedName>
</protein>
<keyword evidence="5 12" id="KW-0812">Transmembrane</keyword>
<evidence type="ECO:0000256" key="4">
    <source>
        <dbReference type="ARBA" id="ARBA00022475"/>
    </source>
</evidence>
<comment type="similarity">
    <text evidence="2">Belongs to the EsaA family.</text>
</comment>
<feature type="transmembrane region" description="Helical" evidence="12">
    <location>
        <begin position="1035"/>
        <end position="1054"/>
    </location>
</feature>
<feature type="transmembrane region" description="Helical" evidence="12">
    <location>
        <begin position="970"/>
        <end position="994"/>
    </location>
</feature>
<reference evidence="14" key="1">
    <citation type="submission" date="2016-10" db="EMBL/GenBank/DDBJ databases">
        <authorList>
            <person name="Varghese N."/>
            <person name="Submissions S."/>
        </authorList>
    </citation>
    <scope>NUCLEOTIDE SEQUENCE [LARGE SCALE GENOMIC DNA]</scope>
    <source>
        <strain evidence="14">SP</strain>
    </source>
</reference>
<feature type="region of interest" description="Disordered" evidence="11">
    <location>
        <begin position="544"/>
        <end position="625"/>
    </location>
</feature>
<dbReference type="Proteomes" id="UP000198935">
    <property type="component" value="Unassembled WGS sequence"/>
</dbReference>
<evidence type="ECO:0000256" key="6">
    <source>
        <dbReference type="ARBA" id="ARBA00022989"/>
    </source>
</evidence>
<evidence type="ECO:0000256" key="1">
    <source>
        <dbReference type="ARBA" id="ARBA00004651"/>
    </source>
</evidence>
<feature type="compositionally biased region" description="Polar residues" evidence="11">
    <location>
        <begin position="586"/>
        <end position="598"/>
    </location>
</feature>
<evidence type="ECO:0000256" key="7">
    <source>
        <dbReference type="ARBA" id="ARBA00023026"/>
    </source>
</evidence>
<dbReference type="EMBL" id="FNPI01000015">
    <property type="protein sequence ID" value="SDZ50437.1"/>
    <property type="molecule type" value="Genomic_DNA"/>
</dbReference>